<dbReference type="InterPro" id="IPR004364">
    <property type="entry name" value="Aa-tRNA-synt_II"/>
</dbReference>
<evidence type="ECO:0000256" key="4">
    <source>
        <dbReference type="ARBA" id="ARBA00022741"/>
    </source>
</evidence>
<keyword evidence="7" id="KW-0030">Aminoacyl-tRNA synthetase</keyword>
<keyword evidence="6" id="KW-0648">Protein biosynthesis</keyword>
<keyword evidence="5" id="KW-0067">ATP-binding</keyword>
<evidence type="ECO:0000259" key="9">
    <source>
        <dbReference type="Pfam" id="PF00152"/>
    </source>
</evidence>
<dbReference type="EC" id="6.1.1.22" evidence="2"/>
<comment type="caution">
    <text evidence="10">The sequence shown here is derived from an EMBL/GenBank/DDBJ whole genome shotgun (WGS) entry which is preliminary data.</text>
</comment>
<evidence type="ECO:0000256" key="8">
    <source>
        <dbReference type="SAM" id="MobiDB-lite"/>
    </source>
</evidence>
<dbReference type="Pfam" id="PF00152">
    <property type="entry name" value="tRNA-synt_2"/>
    <property type="match status" value="1"/>
</dbReference>
<dbReference type="InterPro" id="IPR045864">
    <property type="entry name" value="aa-tRNA-synth_II/BPL/LPL"/>
</dbReference>
<keyword evidence="3 10" id="KW-0436">Ligase</keyword>
<evidence type="ECO:0000256" key="7">
    <source>
        <dbReference type="ARBA" id="ARBA00023146"/>
    </source>
</evidence>
<reference evidence="10 11" key="1">
    <citation type="submission" date="2024-04" db="EMBL/GenBank/DDBJ databases">
        <title>Genome assembly C_amara_ONT_v2.</title>
        <authorList>
            <person name="Yant L."/>
            <person name="Moore C."/>
            <person name="Slenker M."/>
        </authorList>
    </citation>
    <scope>NUCLEOTIDE SEQUENCE [LARGE SCALE GENOMIC DNA]</scope>
    <source>
        <tissue evidence="10">Leaf</tissue>
    </source>
</reference>
<evidence type="ECO:0000256" key="5">
    <source>
        <dbReference type="ARBA" id="ARBA00022840"/>
    </source>
</evidence>
<dbReference type="GO" id="GO:0005524">
    <property type="term" value="F:ATP binding"/>
    <property type="evidence" value="ECO:0007669"/>
    <property type="project" value="UniProtKB-KW"/>
</dbReference>
<accession>A0ABD1AZ43</accession>
<gene>
    <name evidence="10" type="ORF">V5N11_023937</name>
</gene>
<dbReference type="NCBIfam" id="TIGR00457">
    <property type="entry name" value="asnS"/>
    <property type="match status" value="1"/>
</dbReference>
<dbReference type="GO" id="GO:0006412">
    <property type="term" value="P:translation"/>
    <property type="evidence" value="ECO:0007669"/>
    <property type="project" value="UniProtKB-KW"/>
</dbReference>
<evidence type="ECO:0000256" key="3">
    <source>
        <dbReference type="ARBA" id="ARBA00022598"/>
    </source>
</evidence>
<dbReference type="InterPro" id="IPR004522">
    <property type="entry name" value="Asn-tRNA-ligase"/>
</dbReference>
<evidence type="ECO:0000313" key="10">
    <source>
        <dbReference type="EMBL" id="KAL1211963.1"/>
    </source>
</evidence>
<keyword evidence="4" id="KW-0547">Nucleotide-binding</keyword>
<dbReference type="EMBL" id="JBANAX010000379">
    <property type="protein sequence ID" value="KAL1211963.1"/>
    <property type="molecule type" value="Genomic_DNA"/>
</dbReference>
<dbReference type="GO" id="GO:0004816">
    <property type="term" value="F:asparagine-tRNA ligase activity"/>
    <property type="evidence" value="ECO:0007669"/>
    <property type="project" value="UniProtKB-EC"/>
</dbReference>
<evidence type="ECO:0000256" key="2">
    <source>
        <dbReference type="ARBA" id="ARBA00012816"/>
    </source>
</evidence>
<dbReference type="Gene3D" id="3.30.930.10">
    <property type="entry name" value="Bira Bifunctional Protein, Domain 2"/>
    <property type="match status" value="1"/>
</dbReference>
<dbReference type="SUPFAM" id="SSF55681">
    <property type="entry name" value="Class II aaRS and biotin synthetases"/>
    <property type="match status" value="1"/>
</dbReference>
<protein>
    <recommendedName>
        <fullName evidence="2">asparagine--tRNA ligase</fullName>
        <ecNumber evidence="2">6.1.1.22</ecNumber>
    </recommendedName>
</protein>
<feature type="domain" description="Aminoacyl-tRNA synthetase class II (D/K/N)" evidence="9">
    <location>
        <begin position="364"/>
        <end position="625"/>
    </location>
</feature>
<feature type="region of interest" description="Disordered" evidence="8">
    <location>
        <begin position="60"/>
        <end position="84"/>
    </location>
</feature>
<feature type="region of interest" description="Disordered" evidence="8">
    <location>
        <begin position="1"/>
        <end position="23"/>
    </location>
</feature>
<dbReference type="AlphaFoldDB" id="A0ABD1AZ43"/>
<feature type="compositionally biased region" description="Basic and acidic residues" evidence="8">
    <location>
        <begin position="1"/>
        <end position="17"/>
    </location>
</feature>
<feature type="compositionally biased region" description="Low complexity" evidence="8">
    <location>
        <begin position="73"/>
        <end position="83"/>
    </location>
</feature>
<proteinExistence type="inferred from homology"/>
<keyword evidence="11" id="KW-1185">Reference proteome</keyword>
<name>A0ABD1AZ43_CARAN</name>
<evidence type="ECO:0000313" key="11">
    <source>
        <dbReference type="Proteomes" id="UP001558713"/>
    </source>
</evidence>
<dbReference type="PANTHER" id="PTHR22594:SF36">
    <property type="entry name" value="ASPARAGINE--TRNA LIGASE, CYTOPLASMIC 2"/>
    <property type="match status" value="1"/>
</dbReference>
<comment type="similarity">
    <text evidence="1">Belongs to the class-II aminoacyl-tRNA synthetase family.</text>
</comment>
<dbReference type="NCBIfam" id="NF003037">
    <property type="entry name" value="PRK03932.1"/>
    <property type="match status" value="1"/>
</dbReference>
<dbReference type="Proteomes" id="UP001558713">
    <property type="component" value="Unassembled WGS sequence"/>
</dbReference>
<evidence type="ECO:0000256" key="1">
    <source>
        <dbReference type="ARBA" id="ARBA00008226"/>
    </source>
</evidence>
<sequence length="632" mass="70925">MESHGKTHQKEKDDDVSPKPITLSKYSNRVELKTLLERIDGGAGLAGKKVVIGGWVKSSRAVKKDSPPPPPHVAAVASPSSDHTTTNIRCTEMIQSKMNIFKRFFDVLSGGGKTYPIFDKTELAGHKAGSPPEYVFYFSISDGSSVFNLQVIVDSALSTVPATQLMALGTCIVAEGVLRQPMAASSKYVIELEAEKLLHVGTVDPEKYPLSKKQLPLHMLRDFSHFRPRTTTVGSVTRVHSALTLASHTFFQYNGFEYVQVPVITTTGLGEMFRVTTLLGKTVDKEKKKPVKEKDGISIDTVKAAIKEKTKLIDYLKRSDSNREAVVAAVHDLKKTNDLASQLEMKRKPKAGTLVKSEKLDFSKDFFGRDAYLTVSGRFHLESYASALGKVYTFGPRFIADKIDNERHLAEMWNVETEMAFSELDDAMDCADEFFKYLCKYILEKRHEDLKFISKRVDKAITTRLEATASSTLLRVSYTEVISLLQKATTRTFETKPEWGVALTTEHLSYLTDEIYKGPVIIHSYPKATKPFYIRLNEDKNTVAAFDLVVPKIGVVITGSQNEERFEMLDARMGEFAYTREKFEWYLDLRRHGTVKHSGISLSMEHMLLFATGLPDIKDAIPFPRSWGKANN</sequence>
<organism evidence="10 11">
    <name type="scientific">Cardamine amara subsp. amara</name>
    <dbReference type="NCBI Taxonomy" id="228776"/>
    <lineage>
        <taxon>Eukaryota</taxon>
        <taxon>Viridiplantae</taxon>
        <taxon>Streptophyta</taxon>
        <taxon>Embryophyta</taxon>
        <taxon>Tracheophyta</taxon>
        <taxon>Spermatophyta</taxon>
        <taxon>Magnoliopsida</taxon>
        <taxon>eudicotyledons</taxon>
        <taxon>Gunneridae</taxon>
        <taxon>Pentapetalae</taxon>
        <taxon>rosids</taxon>
        <taxon>malvids</taxon>
        <taxon>Brassicales</taxon>
        <taxon>Brassicaceae</taxon>
        <taxon>Cardamineae</taxon>
        <taxon>Cardamine</taxon>
    </lineage>
</organism>
<dbReference type="PANTHER" id="PTHR22594">
    <property type="entry name" value="ASPARTYL/LYSYL-TRNA SYNTHETASE"/>
    <property type="match status" value="1"/>
</dbReference>
<evidence type="ECO:0000256" key="6">
    <source>
        <dbReference type="ARBA" id="ARBA00022917"/>
    </source>
</evidence>